<feature type="domain" description="Acyl-CoA oxidase/dehydrogenase middle" evidence="9">
    <location>
        <begin position="134"/>
        <end position="249"/>
    </location>
</feature>
<accession>A0A5D4IDX1</accession>
<dbReference type="SUPFAM" id="SSF47203">
    <property type="entry name" value="Acyl-CoA dehydrogenase C-terminal domain-like"/>
    <property type="match status" value="1"/>
</dbReference>
<dbReference type="EMBL" id="VSZQ01000247">
    <property type="protein sequence ID" value="TYR51064.1"/>
    <property type="molecule type" value="Genomic_DNA"/>
</dbReference>
<keyword evidence="6 7" id="KW-0560">Oxidoreductase</keyword>
<dbReference type="InterPro" id="IPR006091">
    <property type="entry name" value="Acyl-CoA_Oxase/DH_mid-dom"/>
</dbReference>
<evidence type="ECO:0000256" key="5">
    <source>
        <dbReference type="ARBA" id="ARBA00022827"/>
    </source>
</evidence>
<keyword evidence="4 7" id="KW-0285">Flavoprotein</keyword>
<evidence type="ECO:0000256" key="2">
    <source>
        <dbReference type="ARBA" id="ARBA00009347"/>
    </source>
</evidence>
<keyword evidence="5 7" id="KW-0274">FAD</keyword>
<dbReference type="InterPro" id="IPR050741">
    <property type="entry name" value="Acyl-CoA_dehydrogenase"/>
</dbReference>
<dbReference type="InterPro" id="IPR009075">
    <property type="entry name" value="AcylCo_DH/oxidase_C"/>
</dbReference>
<comment type="caution">
    <text evidence="11">The sequence shown here is derived from an EMBL/GenBank/DDBJ whole genome shotgun (WGS) entry which is preliminary data.</text>
</comment>
<proteinExistence type="inferred from homology"/>
<dbReference type="Pfam" id="PF00441">
    <property type="entry name" value="Acyl-CoA_dh_1"/>
    <property type="match status" value="1"/>
</dbReference>
<evidence type="ECO:0000256" key="7">
    <source>
        <dbReference type="RuleBase" id="RU362125"/>
    </source>
</evidence>
<reference evidence="11 12" key="1">
    <citation type="submission" date="2019-08" db="EMBL/GenBank/DDBJ databases">
        <title>Draft genome for granaticin producer strain Streptomyces parvus C05.</title>
        <authorList>
            <person name="Gonzalez-Pimentel J.L."/>
        </authorList>
    </citation>
    <scope>NUCLEOTIDE SEQUENCE [LARGE SCALE GENOMIC DNA]</scope>
    <source>
        <strain evidence="11 12">C05</strain>
    </source>
</reference>
<dbReference type="Pfam" id="PF02771">
    <property type="entry name" value="Acyl-CoA_dh_N"/>
    <property type="match status" value="1"/>
</dbReference>
<name>A0A5D4IDX1_9ACTN</name>
<dbReference type="InterPro" id="IPR037069">
    <property type="entry name" value="AcylCoA_DH/ox_N_sf"/>
</dbReference>
<dbReference type="InterPro" id="IPR036250">
    <property type="entry name" value="AcylCo_DH-like_C"/>
</dbReference>
<dbReference type="PANTHER" id="PTHR48083:SF13">
    <property type="entry name" value="ACYL-COA DEHYDROGENASE FAMILY MEMBER 11"/>
    <property type="match status" value="1"/>
</dbReference>
<dbReference type="Pfam" id="PF02770">
    <property type="entry name" value="Acyl-CoA_dh_M"/>
    <property type="match status" value="1"/>
</dbReference>
<dbReference type="GO" id="GO:0050660">
    <property type="term" value="F:flavin adenine dinucleotide binding"/>
    <property type="evidence" value="ECO:0007669"/>
    <property type="project" value="InterPro"/>
</dbReference>
<dbReference type="PANTHER" id="PTHR48083">
    <property type="entry name" value="MEDIUM-CHAIN SPECIFIC ACYL-COA DEHYDROGENASE, MITOCHONDRIAL-RELATED"/>
    <property type="match status" value="1"/>
</dbReference>
<dbReference type="Gene3D" id="2.40.110.10">
    <property type="entry name" value="Butyryl-CoA Dehydrogenase, subunit A, domain 2"/>
    <property type="match status" value="1"/>
</dbReference>
<evidence type="ECO:0000313" key="11">
    <source>
        <dbReference type="EMBL" id="TYR51064.1"/>
    </source>
</evidence>
<dbReference type="GO" id="GO:0003995">
    <property type="term" value="F:acyl-CoA dehydrogenase activity"/>
    <property type="evidence" value="ECO:0007669"/>
    <property type="project" value="TreeGrafter"/>
</dbReference>
<protein>
    <submittedName>
        <fullName evidence="11">Acyl-CoA dehydrogenase</fullName>
    </submittedName>
</protein>
<dbReference type="Gene3D" id="1.10.540.10">
    <property type="entry name" value="Acyl-CoA dehydrogenase/oxidase, N-terminal domain"/>
    <property type="match status" value="1"/>
</dbReference>
<evidence type="ECO:0000256" key="3">
    <source>
        <dbReference type="ARBA" id="ARBA00011738"/>
    </source>
</evidence>
<keyword evidence="12" id="KW-1185">Reference proteome</keyword>
<evidence type="ECO:0000259" key="8">
    <source>
        <dbReference type="Pfam" id="PF00441"/>
    </source>
</evidence>
<dbReference type="GO" id="GO:0033539">
    <property type="term" value="P:fatty acid beta-oxidation using acyl-CoA dehydrogenase"/>
    <property type="evidence" value="ECO:0007669"/>
    <property type="project" value="TreeGrafter"/>
</dbReference>
<evidence type="ECO:0000259" key="9">
    <source>
        <dbReference type="Pfam" id="PF02770"/>
    </source>
</evidence>
<dbReference type="InterPro" id="IPR013786">
    <property type="entry name" value="AcylCoA_DH/ox_N"/>
</dbReference>
<dbReference type="Gene3D" id="1.20.140.10">
    <property type="entry name" value="Butyryl-CoA Dehydrogenase, subunit A, domain 3"/>
    <property type="match status" value="1"/>
</dbReference>
<dbReference type="RefSeq" id="WP_148904596.1">
    <property type="nucleotide sequence ID" value="NZ_VSZQ01000247.1"/>
</dbReference>
<evidence type="ECO:0000256" key="4">
    <source>
        <dbReference type="ARBA" id="ARBA00022630"/>
    </source>
</evidence>
<dbReference type="AlphaFoldDB" id="A0A5D4IDX1"/>
<evidence type="ECO:0000256" key="1">
    <source>
        <dbReference type="ARBA" id="ARBA00001974"/>
    </source>
</evidence>
<sequence length="416" mass="45542">MDFAFDARTEELRSRLLAFMDEHVYPAEQVAEEQRARLASPWDTPAVVGELKAEARRQGLWNLFLPDAEYGAGLTNLQYAPLAEITGRSPHLAPTATNCAAPDTGNMEVLFQFATEAQKKQWLEPLLAGEIRSAFAMTEPDVASSDATNIETRMIRDGGGTSRSSGAESGGDYVINGRKWYISGAMNPDCAVFIVMGKTDPDGEDIRRQQSMILVPRDTPGVEVRRAMQVYGYEDHSHGGHAEVVFHDVRVPAANLIGEEGGGFAIAQARLGPGRIHHCMRLIGMAERAIELMCRRAVARTAFGKPLAAQGVVQNWIADARVTVEQLRLLVLKTAWLMDTVGNKGAHTEIQAIKIATPRAVVDILDSAVQLYGAGGVSQDFPLAELWASARTLRLADGPDEVHQRSLARREIKRYV</sequence>
<evidence type="ECO:0000256" key="6">
    <source>
        <dbReference type="ARBA" id="ARBA00023002"/>
    </source>
</evidence>
<dbReference type="InterPro" id="IPR046373">
    <property type="entry name" value="Acyl-CoA_Oxase/DH_mid-dom_sf"/>
</dbReference>
<dbReference type="GO" id="GO:0005737">
    <property type="term" value="C:cytoplasm"/>
    <property type="evidence" value="ECO:0007669"/>
    <property type="project" value="TreeGrafter"/>
</dbReference>
<comment type="similarity">
    <text evidence="2 7">Belongs to the acyl-CoA dehydrogenase family.</text>
</comment>
<feature type="domain" description="Acyl-CoA dehydrogenase/oxidase C-terminal" evidence="8">
    <location>
        <begin position="261"/>
        <end position="410"/>
    </location>
</feature>
<feature type="domain" description="Acyl-CoA dehydrogenase/oxidase N-terminal" evidence="10">
    <location>
        <begin position="9"/>
        <end position="130"/>
    </location>
</feature>
<comment type="subunit">
    <text evidence="3">Homodimer.</text>
</comment>
<comment type="cofactor">
    <cofactor evidence="1 7">
        <name>FAD</name>
        <dbReference type="ChEBI" id="CHEBI:57692"/>
    </cofactor>
</comment>
<organism evidence="11 12">
    <name type="scientific">Streptomyces parvus</name>
    <dbReference type="NCBI Taxonomy" id="66428"/>
    <lineage>
        <taxon>Bacteria</taxon>
        <taxon>Bacillati</taxon>
        <taxon>Actinomycetota</taxon>
        <taxon>Actinomycetes</taxon>
        <taxon>Kitasatosporales</taxon>
        <taxon>Streptomycetaceae</taxon>
        <taxon>Streptomyces</taxon>
    </lineage>
</organism>
<dbReference type="FunFam" id="2.40.110.10:FF:000002">
    <property type="entry name" value="Acyl-CoA dehydrogenase fadE12"/>
    <property type="match status" value="1"/>
</dbReference>
<evidence type="ECO:0000313" key="12">
    <source>
        <dbReference type="Proteomes" id="UP000323242"/>
    </source>
</evidence>
<dbReference type="InterPro" id="IPR009100">
    <property type="entry name" value="AcylCoA_DH/oxidase_NM_dom_sf"/>
</dbReference>
<evidence type="ECO:0000259" key="10">
    <source>
        <dbReference type="Pfam" id="PF02771"/>
    </source>
</evidence>
<gene>
    <name evidence="11" type="ORF">FY004_31905</name>
</gene>
<dbReference type="SUPFAM" id="SSF56645">
    <property type="entry name" value="Acyl-CoA dehydrogenase NM domain-like"/>
    <property type="match status" value="1"/>
</dbReference>
<dbReference type="Proteomes" id="UP000323242">
    <property type="component" value="Unassembled WGS sequence"/>
</dbReference>